<accession>A0ACC2F9C2</accession>
<reference evidence="1" key="1">
    <citation type="submission" date="2021-05" db="EMBL/GenBank/DDBJ databases">
        <authorList>
            <person name="Pan Q."/>
            <person name="Jouanno E."/>
            <person name="Zahm M."/>
            <person name="Klopp C."/>
            <person name="Cabau C."/>
            <person name="Louis A."/>
            <person name="Berthelot C."/>
            <person name="Parey E."/>
            <person name="Roest Crollius H."/>
            <person name="Montfort J."/>
            <person name="Robinson-Rechavi M."/>
            <person name="Bouchez O."/>
            <person name="Lampietro C."/>
            <person name="Lopez Roques C."/>
            <person name="Donnadieu C."/>
            <person name="Postlethwait J."/>
            <person name="Bobe J."/>
            <person name="Dillon D."/>
            <person name="Chandos A."/>
            <person name="von Hippel F."/>
            <person name="Guiguen Y."/>
        </authorList>
    </citation>
    <scope>NUCLEOTIDE SEQUENCE</scope>
    <source>
        <strain evidence="1">YG-Jan2019</strain>
    </source>
</reference>
<dbReference type="Proteomes" id="UP001157502">
    <property type="component" value="Chromosome 32"/>
</dbReference>
<evidence type="ECO:0000313" key="2">
    <source>
        <dbReference type="Proteomes" id="UP001157502"/>
    </source>
</evidence>
<name>A0ACC2F9C2_DALPE</name>
<protein>
    <submittedName>
        <fullName evidence="1">Uncharacterized protein</fullName>
    </submittedName>
</protein>
<organism evidence="1 2">
    <name type="scientific">Dallia pectoralis</name>
    <name type="common">Alaska blackfish</name>
    <dbReference type="NCBI Taxonomy" id="75939"/>
    <lineage>
        <taxon>Eukaryota</taxon>
        <taxon>Metazoa</taxon>
        <taxon>Chordata</taxon>
        <taxon>Craniata</taxon>
        <taxon>Vertebrata</taxon>
        <taxon>Euteleostomi</taxon>
        <taxon>Actinopterygii</taxon>
        <taxon>Neopterygii</taxon>
        <taxon>Teleostei</taxon>
        <taxon>Protacanthopterygii</taxon>
        <taxon>Esociformes</taxon>
        <taxon>Umbridae</taxon>
        <taxon>Dallia</taxon>
    </lineage>
</organism>
<dbReference type="EMBL" id="CM055759">
    <property type="protein sequence ID" value="KAJ7987904.1"/>
    <property type="molecule type" value="Genomic_DNA"/>
</dbReference>
<comment type="caution">
    <text evidence="1">The sequence shown here is derived from an EMBL/GenBank/DDBJ whole genome shotgun (WGS) entry which is preliminary data.</text>
</comment>
<evidence type="ECO:0000313" key="1">
    <source>
        <dbReference type="EMBL" id="KAJ7987904.1"/>
    </source>
</evidence>
<sequence length="124" mass="14478">MGNQWVRNPFAFPATPSDGLSLQEEEALVDLSSNVDLKQRRVEMPITRFWLSVESEFRQISTKAMKVLIPFTSIYLCEFFALTMIKNKYRSRLQVEEDLRLFLAAVQPYMKHLWAAKGRPHCSH</sequence>
<proteinExistence type="predicted"/>
<gene>
    <name evidence="1" type="ORF">DPEC_G00331430</name>
</gene>
<keyword evidence="2" id="KW-1185">Reference proteome</keyword>